<gene>
    <name evidence="8" type="ORF">MD535_12805</name>
</gene>
<dbReference type="PANTHER" id="PTHR30485">
    <property type="entry name" value="NI/FE-HYDROGENASE 1 B-TYPE CYTOCHROME SUBUNIT"/>
    <property type="match status" value="1"/>
</dbReference>
<dbReference type="RefSeq" id="WP_265675517.1">
    <property type="nucleotide sequence ID" value="NZ_JAKRRY010000016.1"/>
</dbReference>
<dbReference type="GO" id="GO:0005886">
    <property type="term" value="C:plasma membrane"/>
    <property type="evidence" value="ECO:0007669"/>
    <property type="project" value="UniProtKB-SubCell"/>
</dbReference>
<keyword evidence="5 6" id="KW-0472">Membrane</keyword>
<dbReference type="PANTHER" id="PTHR30485:SF2">
    <property type="entry name" value="BLL0597 PROTEIN"/>
    <property type="match status" value="1"/>
</dbReference>
<comment type="subcellular location">
    <subcellularLocation>
        <location evidence="1">Cell membrane</location>
        <topology evidence="1">Multi-pass membrane protein</topology>
    </subcellularLocation>
</comment>
<dbReference type="GO" id="GO:0009055">
    <property type="term" value="F:electron transfer activity"/>
    <property type="evidence" value="ECO:0007669"/>
    <property type="project" value="InterPro"/>
</dbReference>
<feature type="transmembrane region" description="Helical" evidence="6">
    <location>
        <begin position="192"/>
        <end position="210"/>
    </location>
</feature>
<dbReference type="InterPro" id="IPR051542">
    <property type="entry name" value="Hydrogenase_cytochrome"/>
</dbReference>
<reference evidence="8" key="1">
    <citation type="submission" date="2022-02" db="EMBL/GenBank/DDBJ databases">
        <title>Vibrio sp. nov, a new bacterium isolated from seawater.</title>
        <authorList>
            <person name="Yuan Y."/>
        </authorList>
    </citation>
    <scope>NUCLEOTIDE SEQUENCE</scope>
    <source>
        <strain evidence="8">ZSDZ65</strain>
    </source>
</reference>
<protein>
    <submittedName>
        <fullName evidence="8">Cytochrome b/b6 domain-containing protein</fullName>
    </submittedName>
</protein>
<feature type="transmembrane region" description="Helical" evidence="6">
    <location>
        <begin position="134"/>
        <end position="156"/>
    </location>
</feature>
<evidence type="ECO:0000256" key="1">
    <source>
        <dbReference type="ARBA" id="ARBA00004651"/>
    </source>
</evidence>
<dbReference type="SUPFAM" id="SSF81342">
    <property type="entry name" value="Transmembrane di-heme cytochromes"/>
    <property type="match status" value="1"/>
</dbReference>
<dbReference type="EMBL" id="JAKRRY010000016">
    <property type="protein sequence ID" value="MCW8346878.1"/>
    <property type="molecule type" value="Genomic_DNA"/>
</dbReference>
<dbReference type="InterPro" id="IPR011577">
    <property type="entry name" value="Cyt_b561_bac/Ni-Hgenase"/>
</dbReference>
<name>A0A9X3CP17_9VIBR</name>
<feature type="domain" description="Cytochrome b561 bacterial/Ni-hydrogenase" evidence="7">
    <location>
        <begin position="3"/>
        <end position="170"/>
    </location>
</feature>
<evidence type="ECO:0000256" key="5">
    <source>
        <dbReference type="ARBA" id="ARBA00023136"/>
    </source>
</evidence>
<dbReference type="Gene3D" id="1.20.950.20">
    <property type="entry name" value="Transmembrane di-heme cytochromes, Chain C"/>
    <property type="match status" value="1"/>
</dbReference>
<evidence type="ECO:0000256" key="2">
    <source>
        <dbReference type="ARBA" id="ARBA00022475"/>
    </source>
</evidence>
<keyword evidence="3 6" id="KW-0812">Transmembrane</keyword>
<evidence type="ECO:0000313" key="9">
    <source>
        <dbReference type="Proteomes" id="UP001155587"/>
    </source>
</evidence>
<evidence type="ECO:0000256" key="6">
    <source>
        <dbReference type="SAM" id="Phobius"/>
    </source>
</evidence>
<dbReference type="GO" id="GO:0020037">
    <property type="term" value="F:heme binding"/>
    <property type="evidence" value="ECO:0007669"/>
    <property type="project" value="TreeGrafter"/>
</dbReference>
<dbReference type="Proteomes" id="UP001155587">
    <property type="component" value="Unassembled WGS sequence"/>
</dbReference>
<proteinExistence type="predicted"/>
<keyword evidence="4 6" id="KW-1133">Transmembrane helix</keyword>
<feature type="transmembrane region" description="Helical" evidence="6">
    <location>
        <begin position="36"/>
        <end position="53"/>
    </location>
</feature>
<evidence type="ECO:0000256" key="3">
    <source>
        <dbReference type="ARBA" id="ARBA00022692"/>
    </source>
</evidence>
<keyword evidence="9" id="KW-1185">Reference proteome</keyword>
<sequence>MKVWDLATRLYHWTQAIVFIGLLVTGFSGNGPHLQLGLVLFTLITWRISWGIVGSETSLFRQFMASPRKVWTYLKTGRYSQPGHNPLGSWMVFTLLASLFIQCVTGMILAGMFDGLEAVGIELPDIVYVGAEQIHLLLVDLLPLLIVLHVGAVLIYKLRAKPLLWAMLSGYQQFAAHHLISQPNIVSSRRALVVLIASSLVTMAIVAISMV</sequence>
<dbReference type="GO" id="GO:0022904">
    <property type="term" value="P:respiratory electron transport chain"/>
    <property type="evidence" value="ECO:0007669"/>
    <property type="project" value="InterPro"/>
</dbReference>
<feature type="transmembrane region" description="Helical" evidence="6">
    <location>
        <begin position="12"/>
        <end position="29"/>
    </location>
</feature>
<dbReference type="AlphaFoldDB" id="A0A9X3CP17"/>
<organism evidence="8 9">
    <name type="scientific">Vibrio qingdaonensis</name>
    <dbReference type="NCBI Taxonomy" id="2829491"/>
    <lineage>
        <taxon>Bacteria</taxon>
        <taxon>Pseudomonadati</taxon>
        <taxon>Pseudomonadota</taxon>
        <taxon>Gammaproteobacteria</taxon>
        <taxon>Vibrionales</taxon>
        <taxon>Vibrionaceae</taxon>
        <taxon>Vibrio</taxon>
    </lineage>
</organism>
<keyword evidence="2" id="KW-1003">Cell membrane</keyword>
<dbReference type="Pfam" id="PF01292">
    <property type="entry name" value="Ni_hydr_CYTB"/>
    <property type="match status" value="1"/>
</dbReference>
<dbReference type="InterPro" id="IPR016174">
    <property type="entry name" value="Di-haem_cyt_TM"/>
</dbReference>
<evidence type="ECO:0000256" key="4">
    <source>
        <dbReference type="ARBA" id="ARBA00022989"/>
    </source>
</evidence>
<comment type="caution">
    <text evidence="8">The sequence shown here is derived from an EMBL/GenBank/DDBJ whole genome shotgun (WGS) entry which is preliminary data.</text>
</comment>
<evidence type="ECO:0000259" key="7">
    <source>
        <dbReference type="Pfam" id="PF01292"/>
    </source>
</evidence>
<feature type="transmembrane region" description="Helical" evidence="6">
    <location>
        <begin position="90"/>
        <end position="113"/>
    </location>
</feature>
<evidence type="ECO:0000313" key="8">
    <source>
        <dbReference type="EMBL" id="MCW8346878.1"/>
    </source>
</evidence>
<accession>A0A9X3CP17</accession>